<comment type="function">
    <text evidence="7">May play the central regulatory role in sporulation. It may be an element of the effector pathway responsible for the activation of sporulation genes in response to nutritional stress. Spo0A may act in concert with spo0H (a sigma factor) to control the expression of some genes that are critical to the sporulation process.</text>
</comment>
<keyword evidence="5 9" id="KW-0238">DNA-binding</keyword>
<dbReference type="FunFam" id="3.40.50.2300:FF:000001">
    <property type="entry name" value="DNA-binding response regulator PhoB"/>
    <property type="match status" value="1"/>
</dbReference>
<evidence type="ECO:0000259" key="10">
    <source>
        <dbReference type="PROSITE" id="PS50110"/>
    </source>
</evidence>
<dbReference type="InterPro" id="IPR036388">
    <property type="entry name" value="WH-like_DNA-bd_sf"/>
</dbReference>
<protein>
    <recommendedName>
        <fullName evidence="1">Stage 0 sporulation protein A homolog</fullName>
    </recommendedName>
</protein>
<dbReference type="Pfam" id="PF00072">
    <property type="entry name" value="Response_reg"/>
    <property type="match status" value="1"/>
</dbReference>
<evidence type="ECO:0000256" key="2">
    <source>
        <dbReference type="ARBA" id="ARBA00022553"/>
    </source>
</evidence>
<evidence type="ECO:0000256" key="1">
    <source>
        <dbReference type="ARBA" id="ARBA00018672"/>
    </source>
</evidence>
<evidence type="ECO:0000256" key="6">
    <source>
        <dbReference type="ARBA" id="ARBA00023163"/>
    </source>
</evidence>
<dbReference type="InterPro" id="IPR001867">
    <property type="entry name" value="OmpR/PhoB-type_DNA-bd"/>
</dbReference>
<dbReference type="AlphaFoldDB" id="A0A5C0SFI1"/>
<keyword evidence="3" id="KW-0902">Two-component regulatory system</keyword>
<feature type="domain" description="Response regulatory" evidence="10">
    <location>
        <begin position="5"/>
        <end position="118"/>
    </location>
</feature>
<dbReference type="SMART" id="SM00448">
    <property type="entry name" value="REC"/>
    <property type="match status" value="1"/>
</dbReference>
<dbReference type="FunFam" id="1.10.10.10:FF:000018">
    <property type="entry name" value="DNA-binding response regulator ResD"/>
    <property type="match status" value="1"/>
</dbReference>
<reference evidence="12 13" key="1">
    <citation type="submission" date="2019-07" db="EMBL/GenBank/DDBJ databases">
        <title>Complete genome of Crassaminicella thermophila SY095.</title>
        <authorList>
            <person name="Li X."/>
        </authorList>
    </citation>
    <scope>NUCLEOTIDE SEQUENCE [LARGE SCALE GENOMIC DNA]</scope>
    <source>
        <strain evidence="12 13">SY095</strain>
    </source>
</reference>
<dbReference type="Pfam" id="PF00486">
    <property type="entry name" value="Trans_reg_C"/>
    <property type="match status" value="1"/>
</dbReference>
<dbReference type="PROSITE" id="PS50110">
    <property type="entry name" value="RESPONSE_REGULATORY"/>
    <property type="match status" value="1"/>
</dbReference>
<gene>
    <name evidence="12" type="ORF">FQB35_12815</name>
</gene>
<dbReference type="Gene3D" id="6.10.250.690">
    <property type="match status" value="1"/>
</dbReference>
<dbReference type="PANTHER" id="PTHR48111:SF26">
    <property type="entry name" value="STAGE 0 SPORULATION PROTEIN A HOMOLOG"/>
    <property type="match status" value="1"/>
</dbReference>
<dbReference type="GO" id="GO:0000976">
    <property type="term" value="F:transcription cis-regulatory region binding"/>
    <property type="evidence" value="ECO:0007669"/>
    <property type="project" value="TreeGrafter"/>
</dbReference>
<organism evidence="12 13">
    <name type="scientific">Crassaminicella thermophila</name>
    <dbReference type="NCBI Taxonomy" id="2599308"/>
    <lineage>
        <taxon>Bacteria</taxon>
        <taxon>Bacillati</taxon>
        <taxon>Bacillota</taxon>
        <taxon>Clostridia</taxon>
        <taxon>Eubacteriales</taxon>
        <taxon>Clostridiaceae</taxon>
        <taxon>Crassaminicella</taxon>
    </lineage>
</organism>
<sequence>MEIINILVVEDDEAINQLICTTLKKAGYRVDAAMDGEEALLKYKEKNYHMILLDLMIPKIDGIEVMRRIRVESIVPIIILSARDEEIDKILGLRMGADDYMIKPFSTAELLARVGSTIRRSFYFKESSIAKEEKIIYGDISLDVNNYEVRKKGEKLALTRKEFEILKLFFKNPNRVFTKQQIFQHVWRDDYIGDENTVMVHIRRLRSKIEENSSNPKIIVTVWGIGYKLGEIKND</sequence>
<evidence type="ECO:0000313" key="12">
    <source>
        <dbReference type="EMBL" id="QEK13131.1"/>
    </source>
</evidence>
<dbReference type="KEGG" id="crs:FQB35_12815"/>
<dbReference type="GO" id="GO:0000156">
    <property type="term" value="F:phosphorelay response regulator activity"/>
    <property type="evidence" value="ECO:0007669"/>
    <property type="project" value="TreeGrafter"/>
</dbReference>
<name>A0A5C0SFI1_CRATE</name>
<dbReference type="Gene3D" id="1.10.10.10">
    <property type="entry name" value="Winged helix-like DNA-binding domain superfamily/Winged helix DNA-binding domain"/>
    <property type="match status" value="1"/>
</dbReference>
<dbReference type="SUPFAM" id="SSF52172">
    <property type="entry name" value="CheY-like"/>
    <property type="match status" value="1"/>
</dbReference>
<dbReference type="InterPro" id="IPR039420">
    <property type="entry name" value="WalR-like"/>
</dbReference>
<keyword evidence="4" id="KW-0805">Transcription regulation</keyword>
<dbReference type="GO" id="GO:0005829">
    <property type="term" value="C:cytosol"/>
    <property type="evidence" value="ECO:0007669"/>
    <property type="project" value="TreeGrafter"/>
</dbReference>
<evidence type="ECO:0000256" key="8">
    <source>
        <dbReference type="PROSITE-ProRule" id="PRU00169"/>
    </source>
</evidence>
<keyword evidence="6" id="KW-0804">Transcription</keyword>
<dbReference type="Gene3D" id="3.40.50.2300">
    <property type="match status" value="1"/>
</dbReference>
<dbReference type="GO" id="GO:0006355">
    <property type="term" value="P:regulation of DNA-templated transcription"/>
    <property type="evidence" value="ECO:0007669"/>
    <property type="project" value="InterPro"/>
</dbReference>
<dbReference type="InterPro" id="IPR011006">
    <property type="entry name" value="CheY-like_superfamily"/>
</dbReference>
<dbReference type="OrthoDB" id="9790442at2"/>
<evidence type="ECO:0000256" key="5">
    <source>
        <dbReference type="ARBA" id="ARBA00023125"/>
    </source>
</evidence>
<dbReference type="GO" id="GO:0032993">
    <property type="term" value="C:protein-DNA complex"/>
    <property type="evidence" value="ECO:0007669"/>
    <property type="project" value="TreeGrafter"/>
</dbReference>
<dbReference type="InterPro" id="IPR001789">
    <property type="entry name" value="Sig_transdc_resp-reg_receiver"/>
</dbReference>
<keyword evidence="13" id="KW-1185">Reference proteome</keyword>
<feature type="domain" description="OmpR/PhoB-type" evidence="11">
    <location>
        <begin position="132"/>
        <end position="231"/>
    </location>
</feature>
<feature type="modified residue" description="4-aspartylphosphate" evidence="8">
    <location>
        <position position="54"/>
    </location>
</feature>
<dbReference type="Proteomes" id="UP000324646">
    <property type="component" value="Chromosome"/>
</dbReference>
<evidence type="ECO:0000256" key="7">
    <source>
        <dbReference type="ARBA" id="ARBA00024867"/>
    </source>
</evidence>
<dbReference type="EMBL" id="CP042243">
    <property type="protein sequence ID" value="QEK13131.1"/>
    <property type="molecule type" value="Genomic_DNA"/>
</dbReference>
<dbReference type="PROSITE" id="PS51755">
    <property type="entry name" value="OMPR_PHOB"/>
    <property type="match status" value="1"/>
</dbReference>
<dbReference type="RefSeq" id="WP_148810303.1">
    <property type="nucleotide sequence ID" value="NZ_CP042243.1"/>
</dbReference>
<dbReference type="PANTHER" id="PTHR48111">
    <property type="entry name" value="REGULATOR OF RPOS"/>
    <property type="match status" value="1"/>
</dbReference>
<keyword evidence="2 8" id="KW-0597">Phosphoprotein</keyword>
<evidence type="ECO:0000259" key="11">
    <source>
        <dbReference type="PROSITE" id="PS51755"/>
    </source>
</evidence>
<accession>A0A5C0SFI1</accession>
<dbReference type="SMART" id="SM00862">
    <property type="entry name" value="Trans_reg_C"/>
    <property type="match status" value="1"/>
</dbReference>
<dbReference type="SUPFAM" id="SSF46894">
    <property type="entry name" value="C-terminal effector domain of the bipartite response regulators"/>
    <property type="match status" value="1"/>
</dbReference>
<dbReference type="CDD" id="cd00383">
    <property type="entry name" value="trans_reg_C"/>
    <property type="match status" value="1"/>
</dbReference>
<evidence type="ECO:0000256" key="9">
    <source>
        <dbReference type="PROSITE-ProRule" id="PRU01091"/>
    </source>
</evidence>
<dbReference type="InterPro" id="IPR016032">
    <property type="entry name" value="Sig_transdc_resp-reg_C-effctor"/>
</dbReference>
<evidence type="ECO:0000313" key="13">
    <source>
        <dbReference type="Proteomes" id="UP000324646"/>
    </source>
</evidence>
<feature type="DNA-binding region" description="OmpR/PhoB-type" evidence="9">
    <location>
        <begin position="132"/>
        <end position="231"/>
    </location>
</feature>
<evidence type="ECO:0000256" key="4">
    <source>
        <dbReference type="ARBA" id="ARBA00023015"/>
    </source>
</evidence>
<evidence type="ECO:0000256" key="3">
    <source>
        <dbReference type="ARBA" id="ARBA00023012"/>
    </source>
</evidence>
<proteinExistence type="predicted"/>